<dbReference type="GO" id="GO:0005634">
    <property type="term" value="C:nucleus"/>
    <property type="evidence" value="ECO:0007669"/>
    <property type="project" value="TreeGrafter"/>
</dbReference>
<evidence type="ECO:0000313" key="12">
    <source>
        <dbReference type="Proteomes" id="UP000549394"/>
    </source>
</evidence>
<keyword evidence="5" id="KW-0418">Kinase</keyword>
<keyword evidence="6 7" id="KW-0067">ATP-binding</keyword>
<dbReference type="OrthoDB" id="272141at2759"/>
<protein>
    <recommendedName>
        <fullName evidence="10">Protein kinase domain-containing protein</fullName>
    </recommendedName>
</protein>
<dbReference type="InterPro" id="IPR000719">
    <property type="entry name" value="Prot_kinase_dom"/>
</dbReference>
<gene>
    <name evidence="11" type="ORF">DGYR_LOCUS11725</name>
</gene>
<dbReference type="Pfam" id="PF00069">
    <property type="entry name" value="Pkinase"/>
    <property type="match status" value="1"/>
</dbReference>
<dbReference type="Gene3D" id="3.30.200.20">
    <property type="entry name" value="Phosphorylase Kinase, domain 1"/>
    <property type="match status" value="1"/>
</dbReference>
<feature type="transmembrane region" description="Helical" evidence="9">
    <location>
        <begin position="381"/>
        <end position="403"/>
    </location>
</feature>
<keyword evidence="9" id="KW-0812">Transmembrane</keyword>
<dbReference type="FunFam" id="1.10.510.10:FF:000082">
    <property type="entry name" value="Shaggy-related protein kinase kappa"/>
    <property type="match status" value="1"/>
</dbReference>
<keyword evidence="4 7" id="KW-0547">Nucleotide-binding</keyword>
<evidence type="ECO:0000256" key="5">
    <source>
        <dbReference type="ARBA" id="ARBA00022777"/>
    </source>
</evidence>
<dbReference type="InterPro" id="IPR008271">
    <property type="entry name" value="Ser/Thr_kinase_AS"/>
</dbReference>
<keyword evidence="9" id="KW-1133">Transmembrane helix</keyword>
<dbReference type="AlphaFoldDB" id="A0A7I8W791"/>
<comment type="similarity">
    <text evidence="1">Belongs to the protein kinase superfamily. CMGC Ser/Thr protein kinase family. GSK-3 subfamily.</text>
</comment>
<evidence type="ECO:0000256" key="8">
    <source>
        <dbReference type="RuleBase" id="RU000304"/>
    </source>
</evidence>
<dbReference type="PANTHER" id="PTHR24057">
    <property type="entry name" value="GLYCOGEN SYNTHASE KINASE-3 ALPHA"/>
    <property type="match status" value="1"/>
</dbReference>
<evidence type="ECO:0000256" key="1">
    <source>
        <dbReference type="ARBA" id="ARBA00005527"/>
    </source>
</evidence>
<dbReference type="InterPro" id="IPR050591">
    <property type="entry name" value="GSK-3"/>
</dbReference>
<evidence type="ECO:0000256" key="3">
    <source>
        <dbReference type="ARBA" id="ARBA00022679"/>
    </source>
</evidence>
<name>A0A7I8W791_9ANNE</name>
<dbReference type="InterPro" id="IPR017441">
    <property type="entry name" value="Protein_kinase_ATP_BS"/>
</dbReference>
<feature type="binding site" evidence="7">
    <location>
        <position position="71"/>
    </location>
    <ligand>
        <name>ATP</name>
        <dbReference type="ChEBI" id="CHEBI:30616"/>
    </ligand>
</feature>
<dbReference type="InterPro" id="IPR011009">
    <property type="entry name" value="Kinase-like_dom_sf"/>
</dbReference>
<dbReference type="PROSITE" id="PS50011">
    <property type="entry name" value="PROTEIN_KINASE_DOM"/>
    <property type="match status" value="1"/>
</dbReference>
<evidence type="ECO:0000313" key="11">
    <source>
        <dbReference type="EMBL" id="CAD5124138.1"/>
    </source>
</evidence>
<dbReference type="CDD" id="cd14137">
    <property type="entry name" value="STKc_GSK3"/>
    <property type="match status" value="1"/>
</dbReference>
<dbReference type="Proteomes" id="UP000549394">
    <property type="component" value="Unassembled WGS sequence"/>
</dbReference>
<reference evidence="11 12" key="1">
    <citation type="submission" date="2020-08" db="EMBL/GenBank/DDBJ databases">
        <authorList>
            <person name="Hejnol A."/>
        </authorList>
    </citation>
    <scope>NUCLEOTIDE SEQUENCE [LARGE SCALE GENOMIC DNA]</scope>
</reference>
<dbReference type="PROSITE" id="PS00108">
    <property type="entry name" value="PROTEIN_KINASE_ST"/>
    <property type="match status" value="1"/>
</dbReference>
<organism evidence="11 12">
    <name type="scientific">Dimorphilus gyrociliatus</name>
    <dbReference type="NCBI Taxonomy" id="2664684"/>
    <lineage>
        <taxon>Eukaryota</taxon>
        <taxon>Metazoa</taxon>
        <taxon>Spiralia</taxon>
        <taxon>Lophotrochozoa</taxon>
        <taxon>Annelida</taxon>
        <taxon>Polychaeta</taxon>
        <taxon>Polychaeta incertae sedis</taxon>
        <taxon>Dinophilidae</taxon>
        <taxon>Dimorphilus</taxon>
    </lineage>
</organism>
<feature type="domain" description="Protein kinase" evidence="10">
    <location>
        <begin position="36"/>
        <end position="328"/>
    </location>
</feature>
<evidence type="ECO:0000256" key="7">
    <source>
        <dbReference type="PROSITE-ProRule" id="PRU10141"/>
    </source>
</evidence>
<dbReference type="SUPFAM" id="SSF56112">
    <property type="entry name" value="Protein kinase-like (PK-like)"/>
    <property type="match status" value="1"/>
</dbReference>
<dbReference type="GO" id="GO:0030154">
    <property type="term" value="P:cell differentiation"/>
    <property type="evidence" value="ECO:0007669"/>
    <property type="project" value="TreeGrafter"/>
</dbReference>
<keyword evidence="12" id="KW-1185">Reference proteome</keyword>
<evidence type="ECO:0000256" key="2">
    <source>
        <dbReference type="ARBA" id="ARBA00022527"/>
    </source>
</evidence>
<sequence length="413" mass="48151">MANGKDKLADHAQVTTIYASKRALANEQEKIVELKWIKREKIGSGSFGVVFKAQLIYCGDTKVDKIIAIKKVLLDKRYKNRELQIMKDLTHINLINLLYYYYTHGDNSKELYLNLIIEYLPYTLYQTIRVYAKRERAMPLIWIKIFTYQLFRGLAYLHRLNYCHRDIKPQNLLINDETGILKLCDFGSAKLLEPGEASVAYICSRYYRAPELMFGCVKYTTQIDLWSVGCVIGEMMIGRPLFPGNDSVDQLVEIIKVLGTPTKEDIDQMNPEFRDFRFPQITPHPWKRVLLSDSTRTYSEIVPFIENILVYPPNKRITAVEALGLPFFNSLGSQEMGDPNQIVERLILDQSLSVFQSNRTVMIPKLFDFNQEGNPNLSHVFFLRLYCILYIFYKVIVFYYAIYSPKNRDTINR</sequence>
<dbReference type="InterPro" id="IPR039192">
    <property type="entry name" value="STKc_GSK3"/>
</dbReference>
<proteinExistence type="inferred from homology"/>
<comment type="caution">
    <text evidence="11">The sequence shown here is derived from an EMBL/GenBank/DDBJ whole genome shotgun (WGS) entry which is preliminary data.</text>
</comment>
<keyword evidence="9" id="KW-0472">Membrane</keyword>
<dbReference type="SMART" id="SM00220">
    <property type="entry name" value="S_TKc"/>
    <property type="match status" value="1"/>
</dbReference>
<dbReference type="GO" id="GO:0005524">
    <property type="term" value="F:ATP binding"/>
    <property type="evidence" value="ECO:0007669"/>
    <property type="project" value="UniProtKB-UniRule"/>
</dbReference>
<dbReference type="Gene3D" id="1.10.510.10">
    <property type="entry name" value="Transferase(Phosphotransferase) domain 1"/>
    <property type="match status" value="1"/>
</dbReference>
<keyword evidence="3" id="KW-0808">Transferase</keyword>
<accession>A0A7I8W791</accession>
<dbReference type="GO" id="GO:0005737">
    <property type="term" value="C:cytoplasm"/>
    <property type="evidence" value="ECO:0007669"/>
    <property type="project" value="TreeGrafter"/>
</dbReference>
<dbReference type="GO" id="GO:0007165">
    <property type="term" value="P:signal transduction"/>
    <property type="evidence" value="ECO:0007669"/>
    <property type="project" value="TreeGrafter"/>
</dbReference>
<dbReference type="GO" id="GO:0004674">
    <property type="term" value="F:protein serine/threonine kinase activity"/>
    <property type="evidence" value="ECO:0007669"/>
    <property type="project" value="UniProtKB-KW"/>
</dbReference>
<evidence type="ECO:0000256" key="4">
    <source>
        <dbReference type="ARBA" id="ARBA00022741"/>
    </source>
</evidence>
<keyword evidence="2 8" id="KW-0723">Serine/threonine-protein kinase</keyword>
<dbReference type="PROSITE" id="PS00107">
    <property type="entry name" value="PROTEIN_KINASE_ATP"/>
    <property type="match status" value="1"/>
</dbReference>
<dbReference type="EMBL" id="CAJFCJ010000020">
    <property type="protein sequence ID" value="CAD5124138.1"/>
    <property type="molecule type" value="Genomic_DNA"/>
</dbReference>
<evidence type="ECO:0000259" key="10">
    <source>
        <dbReference type="PROSITE" id="PS50011"/>
    </source>
</evidence>
<evidence type="ECO:0000256" key="9">
    <source>
        <dbReference type="SAM" id="Phobius"/>
    </source>
</evidence>
<dbReference type="PANTHER" id="PTHR24057:SF0">
    <property type="entry name" value="PROTEIN KINASE SHAGGY-RELATED"/>
    <property type="match status" value="1"/>
</dbReference>
<evidence type="ECO:0000256" key="6">
    <source>
        <dbReference type="ARBA" id="ARBA00022840"/>
    </source>
</evidence>